<sequence>MAGEGGTQQDPGGLTEEQAGRMLAGMNEVIRAGEEMRGLRAEMIKVFVGLGWTQDRIARLTDMSQPAVSKQVAKHRDAGPRPPLDLSLGQGDPPWLEGRLWGVAEDIAERYAATARCGPAADALARGRRHFTPENVDALRRLVEEDLRRYGDELAAHRAAYDEISRALDVPSRPDTAPAGPASVRRTLAHRLQRDRLEGGGDAGRGAL</sequence>
<proteinExistence type="predicted"/>
<evidence type="ECO:0000313" key="3">
    <source>
        <dbReference type="Proteomes" id="UP001239522"/>
    </source>
</evidence>
<accession>A0ABY9HL60</accession>
<evidence type="ECO:0000313" key="2">
    <source>
        <dbReference type="EMBL" id="WLQ35283.1"/>
    </source>
</evidence>
<name>A0ABY9HL60_9ACTN</name>
<gene>
    <name evidence="2" type="ORF">P8A18_18465</name>
</gene>
<protein>
    <submittedName>
        <fullName evidence="2">Sigma-70 family RNA polymerase sigma factor</fullName>
    </submittedName>
</protein>
<dbReference type="EMBL" id="CP120997">
    <property type="protein sequence ID" value="WLQ35283.1"/>
    <property type="molecule type" value="Genomic_DNA"/>
</dbReference>
<organism evidence="2 3">
    <name type="scientific">Streptomyces castrisilvae</name>
    <dbReference type="NCBI Taxonomy" id="3033811"/>
    <lineage>
        <taxon>Bacteria</taxon>
        <taxon>Bacillati</taxon>
        <taxon>Actinomycetota</taxon>
        <taxon>Actinomycetes</taxon>
        <taxon>Kitasatosporales</taxon>
        <taxon>Streptomycetaceae</taxon>
        <taxon>Streptomyces</taxon>
    </lineage>
</organism>
<evidence type="ECO:0000256" key="1">
    <source>
        <dbReference type="SAM" id="MobiDB-lite"/>
    </source>
</evidence>
<dbReference type="RefSeq" id="WP_306055940.1">
    <property type="nucleotide sequence ID" value="NZ_CP120997.1"/>
</dbReference>
<keyword evidence="3" id="KW-1185">Reference proteome</keyword>
<reference evidence="2 3" key="1">
    <citation type="submission" date="2023-03" db="EMBL/GenBank/DDBJ databases">
        <title>Isolation and description of six Streptomyces strains from soil environments, able to metabolize different microbial glucans.</title>
        <authorList>
            <person name="Widen T."/>
            <person name="Larsbrink J."/>
        </authorList>
    </citation>
    <scope>NUCLEOTIDE SEQUENCE [LARGE SCALE GENOMIC DNA]</scope>
    <source>
        <strain evidence="2 3">Mut1</strain>
    </source>
</reference>
<dbReference type="Proteomes" id="UP001239522">
    <property type="component" value="Chromosome"/>
</dbReference>
<feature type="region of interest" description="Disordered" evidence="1">
    <location>
        <begin position="68"/>
        <end position="90"/>
    </location>
</feature>